<dbReference type="HOGENOM" id="CLU_3024398_0_0_11"/>
<dbReference type="EMBL" id="CP011309">
    <property type="protein sequence ID" value="AKF28780.1"/>
    <property type="molecule type" value="Genomic_DNA"/>
</dbReference>
<evidence type="ECO:0000313" key="2">
    <source>
        <dbReference type="Proteomes" id="UP000034037"/>
    </source>
</evidence>
<gene>
    <name evidence="1" type="ORF">YH66_15235</name>
</gene>
<dbReference type="PATRIC" id="fig|92706.3.peg.3204"/>
<dbReference type="RefSeq" id="WP_003861184.1">
    <property type="nucleotide sequence ID" value="NZ_CP011309.1"/>
</dbReference>
<reference evidence="1 2" key="1">
    <citation type="submission" date="2015-04" db="EMBL/GenBank/DDBJ databases">
        <title>Complete Genome Sequence of Brevibacterium flavum ATCC 15168.</title>
        <authorList>
            <person name="Ahn J."/>
            <person name="Park G."/>
            <person name="Jeon W."/>
            <person name="Jang Y."/>
            <person name="Jang M."/>
            <person name="Lee H."/>
            <person name="Lee H."/>
        </authorList>
    </citation>
    <scope>NUCLEOTIDE SEQUENCE [LARGE SCALE GENOMIC DNA]</scope>
    <source>
        <strain evidence="1 2">ATCC 15168</strain>
    </source>
</reference>
<evidence type="ECO:0000313" key="1">
    <source>
        <dbReference type="EMBL" id="AKF28780.1"/>
    </source>
</evidence>
<accession>A0A0F6WRW9</accession>
<organism evidence="1 2">
    <name type="scientific">[Brevibacterium] flavum</name>
    <dbReference type="NCBI Taxonomy" id="92706"/>
    <lineage>
        <taxon>Bacteria</taxon>
        <taxon>Bacillati</taxon>
        <taxon>Actinomycetota</taxon>
        <taxon>Actinomycetes</taxon>
        <taxon>Mycobacteriales</taxon>
        <taxon>Corynebacteriaceae</taxon>
        <taxon>Corynebacterium</taxon>
    </lineage>
</organism>
<sequence length="61" mass="6261">MNLVDHADPENSGEGRAGVMLNGTLKGTDTDMDTVMIADIITAGDPDVVAVDVLAEAICAM</sequence>
<name>A0A0F6WRW9_9CORY</name>
<dbReference type="Proteomes" id="UP000034037">
    <property type="component" value="Chromosome"/>
</dbReference>
<protein>
    <submittedName>
        <fullName evidence="1">Uncharacterized protein</fullName>
    </submittedName>
</protein>
<keyword evidence="2" id="KW-1185">Reference proteome</keyword>
<proteinExistence type="predicted"/>
<dbReference type="AlphaFoldDB" id="A0A0F6WRW9"/>